<feature type="compositionally biased region" description="Basic and acidic residues" evidence="5">
    <location>
        <begin position="342"/>
        <end position="366"/>
    </location>
</feature>
<dbReference type="EMBL" id="KV423917">
    <property type="protein sequence ID" value="KZT62317.1"/>
    <property type="molecule type" value="Genomic_DNA"/>
</dbReference>
<dbReference type="PANTHER" id="PTHR24322">
    <property type="entry name" value="PKSB"/>
    <property type="match status" value="1"/>
</dbReference>
<proteinExistence type="inferred from homology"/>
<dbReference type="InParanoid" id="A0A165JV94"/>
<dbReference type="SUPFAM" id="SSF51735">
    <property type="entry name" value="NAD(P)-binding Rossmann-fold domains"/>
    <property type="match status" value="1"/>
</dbReference>
<dbReference type="PROSITE" id="PS00061">
    <property type="entry name" value="ADH_SHORT"/>
    <property type="match status" value="1"/>
</dbReference>
<dbReference type="InterPro" id="IPR057326">
    <property type="entry name" value="KR_dom"/>
</dbReference>
<evidence type="ECO:0000256" key="4">
    <source>
        <dbReference type="RuleBase" id="RU000363"/>
    </source>
</evidence>
<dbReference type="Proteomes" id="UP000076842">
    <property type="component" value="Unassembled WGS sequence"/>
</dbReference>
<dbReference type="CDD" id="cd05339">
    <property type="entry name" value="17beta-HSDXI-like_SDR_c"/>
    <property type="match status" value="1"/>
</dbReference>
<dbReference type="InterPro" id="IPR020904">
    <property type="entry name" value="Sc_DH/Rdtase_CS"/>
</dbReference>
<keyword evidence="3" id="KW-0560">Oxidoreductase</keyword>
<keyword evidence="9" id="KW-1185">Reference proteome</keyword>
<evidence type="ECO:0000256" key="1">
    <source>
        <dbReference type="ARBA" id="ARBA00006484"/>
    </source>
</evidence>
<dbReference type="FunCoup" id="A0A165JV94">
    <property type="interactions" value="148"/>
</dbReference>
<dbReference type="PRINTS" id="PR00081">
    <property type="entry name" value="GDHRDH"/>
</dbReference>
<organism evidence="8 9">
    <name type="scientific">Calocera cornea HHB12733</name>
    <dbReference type="NCBI Taxonomy" id="1353952"/>
    <lineage>
        <taxon>Eukaryota</taxon>
        <taxon>Fungi</taxon>
        <taxon>Dikarya</taxon>
        <taxon>Basidiomycota</taxon>
        <taxon>Agaricomycotina</taxon>
        <taxon>Dacrymycetes</taxon>
        <taxon>Dacrymycetales</taxon>
        <taxon>Dacrymycetaceae</taxon>
        <taxon>Calocera</taxon>
    </lineage>
</organism>
<keyword evidence="6" id="KW-0812">Transmembrane</keyword>
<name>A0A165JV94_9BASI</name>
<gene>
    <name evidence="8" type="ORF">CALCODRAFT_522421</name>
</gene>
<evidence type="ECO:0000256" key="2">
    <source>
        <dbReference type="ARBA" id="ARBA00022857"/>
    </source>
</evidence>
<dbReference type="Pfam" id="PF00106">
    <property type="entry name" value="adh_short"/>
    <property type="match status" value="1"/>
</dbReference>
<evidence type="ECO:0000256" key="6">
    <source>
        <dbReference type="SAM" id="Phobius"/>
    </source>
</evidence>
<evidence type="ECO:0000256" key="5">
    <source>
        <dbReference type="SAM" id="MobiDB-lite"/>
    </source>
</evidence>
<comment type="similarity">
    <text evidence="1 4">Belongs to the short-chain dehydrogenases/reductases (SDR) family.</text>
</comment>
<evidence type="ECO:0000256" key="3">
    <source>
        <dbReference type="ARBA" id="ARBA00023002"/>
    </source>
</evidence>
<dbReference type="OrthoDB" id="10253736at2759"/>
<feature type="domain" description="Ketoreductase" evidence="7">
    <location>
        <begin position="87"/>
        <end position="255"/>
    </location>
</feature>
<dbReference type="PRINTS" id="PR00080">
    <property type="entry name" value="SDRFAMILY"/>
</dbReference>
<keyword evidence="2" id="KW-0521">NADP</keyword>
<evidence type="ECO:0000313" key="9">
    <source>
        <dbReference type="Proteomes" id="UP000076842"/>
    </source>
</evidence>
<feature type="transmembrane region" description="Helical" evidence="6">
    <location>
        <begin position="45"/>
        <end position="64"/>
    </location>
</feature>
<reference evidence="8 9" key="1">
    <citation type="journal article" date="2016" name="Mol. Biol. Evol.">
        <title>Comparative Genomics of Early-Diverging Mushroom-Forming Fungi Provides Insights into the Origins of Lignocellulose Decay Capabilities.</title>
        <authorList>
            <person name="Nagy L.G."/>
            <person name="Riley R."/>
            <person name="Tritt A."/>
            <person name="Adam C."/>
            <person name="Daum C."/>
            <person name="Floudas D."/>
            <person name="Sun H."/>
            <person name="Yadav J.S."/>
            <person name="Pangilinan J."/>
            <person name="Larsson K.H."/>
            <person name="Matsuura K."/>
            <person name="Barry K."/>
            <person name="Labutti K."/>
            <person name="Kuo R."/>
            <person name="Ohm R.A."/>
            <person name="Bhattacharya S.S."/>
            <person name="Shirouzu T."/>
            <person name="Yoshinaga Y."/>
            <person name="Martin F.M."/>
            <person name="Grigoriev I.V."/>
            <person name="Hibbett D.S."/>
        </authorList>
    </citation>
    <scope>NUCLEOTIDE SEQUENCE [LARGE SCALE GENOMIC DNA]</scope>
    <source>
        <strain evidence="8 9">HHB12733</strain>
    </source>
</reference>
<keyword evidence="6" id="KW-1133">Transmembrane helix</keyword>
<feature type="region of interest" description="Disordered" evidence="5">
    <location>
        <begin position="340"/>
        <end position="378"/>
    </location>
</feature>
<keyword evidence="6" id="KW-0472">Membrane</keyword>
<evidence type="ECO:0000313" key="8">
    <source>
        <dbReference type="EMBL" id="KZT62317.1"/>
    </source>
</evidence>
<sequence length="378" mass="41540">MTPILDDLNVELLLTVLSHTALSPFFVAFLPILSFARGSGWEDSAVRWPVYWLALISAYHIIAFSDRVHRSGGTWLMKPPRLDWGEQLVLITGGASGIGLLLANTLAVRNVGVVVLDVKERLESENYNIRYYQCDVGNAEEVEAVAARIRKEVGDPTILINNAAIVSPSLLLSQAPKAAARVFATNTLAHFYTLHAFLPALVARNAGHVVTISSVLGQQGVAHLSAYCASKAALVSLHRSLRRELLASAPNIRTTLLIPGQIQTPLFASLALPPNHTRDFLCPPLAPHTVVKEIIRSLDEREGGERWMPAYARLVPALEWMPRWVGDVLQAWVGADQGMAKAAEEEAARERERERLRLAESARPDELVGQDKPVEVQE</sequence>
<dbReference type="AlphaFoldDB" id="A0A165JV94"/>
<evidence type="ECO:0000259" key="7">
    <source>
        <dbReference type="SMART" id="SM00822"/>
    </source>
</evidence>
<dbReference type="GO" id="GO:0016616">
    <property type="term" value="F:oxidoreductase activity, acting on the CH-OH group of donors, NAD or NADP as acceptor"/>
    <property type="evidence" value="ECO:0007669"/>
    <property type="project" value="TreeGrafter"/>
</dbReference>
<dbReference type="Gene3D" id="3.40.50.720">
    <property type="entry name" value="NAD(P)-binding Rossmann-like Domain"/>
    <property type="match status" value="1"/>
</dbReference>
<accession>A0A165JV94</accession>
<dbReference type="STRING" id="1353952.A0A165JV94"/>
<feature type="transmembrane region" description="Helical" evidence="6">
    <location>
        <begin position="12"/>
        <end position="33"/>
    </location>
</feature>
<protein>
    <submittedName>
        <fullName evidence="8">NAD(P)-binding protein</fullName>
    </submittedName>
</protein>
<dbReference type="PANTHER" id="PTHR24322:SF736">
    <property type="entry name" value="RETINOL DEHYDROGENASE 10"/>
    <property type="match status" value="1"/>
</dbReference>
<dbReference type="SMART" id="SM00822">
    <property type="entry name" value="PKS_KR"/>
    <property type="match status" value="1"/>
</dbReference>
<dbReference type="InterPro" id="IPR002347">
    <property type="entry name" value="SDR_fam"/>
</dbReference>
<feature type="transmembrane region" description="Helical" evidence="6">
    <location>
        <begin position="84"/>
        <end position="103"/>
    </location>
</feature>
<dbReference type="InterPro" id="IPR036291">
    <property type="entry name" value="NAD(P)-bd_dom_sf"/>
</dbReference>